<evidence type="ECO:0000256" key="4">
    <source>
        <dbReference type="ARBA" id="ARBA00012438"/>
    </source>
</evidence>
<gene>
    <name evidence="19" type="ORF">GT755_20980</name>
</gene>
<evidence type="ECO:0000256" key="7">
    <source>
        <dbReference type="ARBA" id="ARBA00022490"/>
    </source>
</evidence>
<evidence type="ECO:0000313" key="20">
    <source>
        <dbReference type="Proteomes" id="UP000479526"/>
    </source>
</evidence>
<keyword evidence="17" id="KW-0472">Membrane</keyword>
<comment type="caution">
    <text evidence="19">The sequence shown here is derived from an EMBL/GenBank/DDBJ whole genome shotgun (WGS) entry which is preliminary data.</text>
</comment>
<dbReference type="InterPro" id="IPR005467">
    <property type="entry name" value="His_kinase_dom"/>
</dbReference>
<keyword evidence="12" id="KW-0902">Two-component regulatory system</keyword>
<organism evidence="19 20">
    <name type="scientific">Herbidospora solisilvae</name>
    <dbReference type="NCBI Taxonomy" id="2696284"/>
    <lineage>
        <taxon>Bacteria</taxon>
        <taxon>Bacillati</taxon>
        <taxon>Actinomycetota</taxon>
        <taxon>Actinomycetes</taxon>
        <taxon>Streptosporangiales</taxon>
        <taxon>Streptosporangiaceae</taxon>
        <taxon>Herbidospora</taxon>
    </lineage>
</organism>
<dbReference type="RefSeq" id="WP_161481364.1">
    <property type="nucleotide sequence ID" value="NZ_WXEW01000006.1"/>
</dbReference>
<keyword evidence="10 19" id="KW-0418">Kinase</keyword>
<dbReference type="Proteomes" id="UP000479526">
    <property type="component" value="Unassembled WGS sequence"/>
</dbReference>
<keyword evidence="20" id="KW-1185">Reference proteome</keyword>
<dbReference type="GO" id="GO:0005737">
    <property type="term" value="C:cytoplasm"/>
    <property type="evidence" value="ECO:0007669"/>
    <property type="project" value="UniProtKB-SubCell"/>
</dbReference>
<keyword evidence="9" id="KW-0479">Metal-binding</keyword>
<comment type="catalytic activity">
    <reaction evidence="1">
        <text>ATP + protein L-histidine = ADP + protein N-phospho-L-histidine.</text>
        <dbReference type="EC" id="2.7.13.3"/>
    </reaction>
</comment>
<evidence type="ECO:0000259" key="18">
    <source>
        <dbReference type="PROSITE" id="PS50109"/>
    </source>
</evidence>
<keyword evidence="13" id="KW-0411">Iron-sulfur</keyword>
<feature type="transmembrane region" description="Helical" evidence="17">
    <location>
        <begin position="53"/>
        <end position="72"/>
    </location>
</feature>
<dbReference type="InterPro" id="IPR036890">
    <property type="entry name" value="HATPase_C_sf"/>
</dbReference>
<dbReference type="GO" id="GO:0046872">
    <property type="term" value="F:metal ion binding"/>
    <property type="evidence" value="ECO:0007669"/>
    <property type="project" value="UniProtKB-KW"/>
</dbReference>
<evidence type="ECO:0000256" key="1">
    <source>
        <dbReference type="ARBA" id="ARBA00000085"/>
    </source>
</evidence>
<dbReference type="GO" id="GO:0051539">
    <property type="term" value="F:4 iron, 4 sulfur cluster binding"/>
    <property type="evidence" value="ECO:0007669"/>
    <property type="project" value="UniProtKB-KW"/>
</dbReference>
<keyword evidence="17" id="KW-1133">Transmembrane helix</keyword>
<dbReference type="InterPro" id="IPR050482">
    <property type="entry name" value="Sensor_HK_TwoCompSys"/>
</dbReference>
<dbReference type="InterPro" id="IPR011712">
    <property type="entry name" value="Sig_transdc_His_kin_sub3_dim/P"/>
</dbReference>
<keyword evidence="8" id="KW-0808">Transferase</keyword>
<dbReference type="GO" id="GO:0000155">
    <property type="term" value="F:phosphorelay sensor kinase activity"/>
    <property type="evidence" value="ECO:0007669"/>
    <property type="project" value="InterPro"/>
</dbReference>
<dbReference type="Gene3D" id="1.20.5.1930">
    <property type="match status" value="1"/>
</dbReference>
<dbReference type="AlphaFoldDB" id="A0A7C9NG24"/>
<dbReference type="GO" id="GO:0046983">
    <property type="term" value="F:protein dimerization activity"/>
    <property type="evidence" value="ECO:0007669"/>
    <property type="project" value="InterPro"/>
</dbReference>
<evidence type="ECO:0000256" key="9">
    <source>
        <dbReference type="ARBA" id="ARBA00022723"/>
    </source>
</evidence>
<dbReference type="PIRSF" id="PIRSF037434">
    <property type="entry name" value="STHK_ChrS"/>
    <property type="match status" value="1"/>
</dbReference>
<evidence type="ECO:0000256" key="13">
    <source>
        <dbReference type="ARBA" id="ARBA00023014"/>
    </source>
</evidence>
<dbReference type="EMBL" id="WXEW01000006">
    <property type="protein sequence ID" value="NAS24155.1"/>
    <property type="molecule type" value="Genomic_DNA"/>
</dbReference>
<feature type="transmembrane region" description="Helical" evidence="17">
    <location>
        <begin position="84"/>
        <end position="108"/>
    </location>
</feature>
<dbReference type="PANTHER" id="PTHR24421">
    <property type="entry name" value="NITRATE/NITRITE SENSOR PROTEIN NARX-RELATED"/>
    <property type="match status" value="1"/>
</dbReference>
<dbReference type="Pfam" id="PF07730">
    <property type="entry name" value="HisKA_3"/>
    <property type="match status" value="1"/>
</dbReference>
<feature type="transmembrane region" description="Helical" evidence="17">
    <location>
        <begin position="114"/>
        <end position="137"/>
    </location>
</feature>
<reference evidence="19 20" key="1">
    <citation type="submission" date="2020-01" db="EMBL/GenBank/DDBJ databases">
        <title>Herbidospora sp. NEAU-GS84 nov., a novel actinomycete isolated from soil.</title>
        <authorList>
            <person name="Han L."/>
        </authorList>
    </citation>
    <scope>NUCLEOTIDE SEQUENCE [LARGE SCALE GENOMIC DNA]</scope>
    <source>
        <strain evidence="19 20">NEAU-GS84</strain>
    </source>
</reference>
<keyword evidence="16" id="KW-0175">Coiled coil</keyword>
<dbReference type="InterPro" id="IPR017205">
    <property type="entry name" value="Sig_transdc_His_kinase_ChrS"/>
</dbReference>
<dbReference type="SUPFAM" id="SSF55874">
    <property type="entry name" value="ATPase domain of HSP90 chaperone/DNA topoisomerase II/histidine kinase"/>
    <property type="match status" value="1"/>
</dbReference>
<dbReference type="Gene3D" id="3.30.565.10">
    <property type="entry name" value="Histidine kinase-like ATPase, C-terminal domain"/>
    <property type="match status" value="1"/>
</dbReference>
<comment type="subcellular location">
    <subcellularLocation>
        <location evidence="3">Cytoplasm</location>
    </subcellularLocation>
</comment>
<feature type="transmembrane region" description="Helical" evidence="17">
    <location>
        <begin position="21"/>
        <end position="41"/>
    </location>
</feature>
<keyword evidence="6" id="KW-0004">4Fe-4S</keyword>
<feature type="coiled-coil region" evidence="16">
    <location>
        <begin position="180"/>
        <end position="207"/>
    </location>
</feature>
<evidence type="ECO:0000256" key="15">
    <source>
        <dbReference type="ARBA" id="ARBA00030800"/>
    </source>
</evidence>
<evidence type="ECO:0000256" key="10">
    <source>
        <dbReference type="ARBA" id="ARBA00022777"/>
    </source>
</evidence>
<evidence type="ECO:0000256" key="5">
    <source>
        <dbReference type="ARBA" id="ARBA00017322"/>
    </source>
</evidence>
<keyword evidence="17" id="KW-0812">Transmembrane</keyword>
<comment type="cofactor">
    <cofactor evidence="2">
        <name>[4Fe-4S] cluster</name>
        <dbReference type="ChEBI" id="CHEBI:49883"/>
    </cofactor>
</comment>
<sequence length="398" mass="43039">MGRRPEVRAAFPEETNAWESFRGWEILFGLAWTTALLFVVYEEEASPVERAVTIGLMLSCAAAYLLMGRKLIIGDEEDSPRAILYIALLCLAFIPATLIVPNASFGLFTLCPQVFMLLSGRLAAAAVVLLNMSPALWFIRQTDLAVPDLVRFTGTTLIAMTFSLVFGPWITRIIRQSAERADLIRQLEASRAEVERLSIEKGALTERERLAGEIHDTIAQGFTSIIMLIQAAQAGRDPARHLGLAVQTARENLAEARALVAALSPAPLDGSTLDDALRRLSLRLSEEIGVEVTHAVEGESRKLPPSSEVVLIRTTQEALANIRKHAGASSVRVVVGYGRNDVTLTVADDGVGFDPAASNGFGLRGMRARIEQQGGRLDVVSAPGEGASLNVTLPMGER</sequence>
<evidence type="ECO:0000256" key="8">
    <source>
        <dbReference type="ARBA" id="ARBA00022679"/>
    </source>
</evidence>
<dbReference type="PANTHER" id="PTHR24421:SF62">
    <property type="entry name" value="SENSORY TRANSDUCTION HISTIDINE KINASE"/>
    <property type="match status" value="1"/>
</dbReference>
<keyword evidence="7" id="KW-0963">Cytoplasm</keyword>
<protein>
    <recommendedName>
        <fullName evidence="5">Oxygen sensor histidine kinase NreB</fullName>
        <ecNumber evidence="4">2.7.13.3</ecNumber>
    </recommendedName>
    <alternativeName>
        <fullName evidence="15">Nitrogen regulation protein B</fullName>
    </alternativeName>
</protein>
<dbReference type="InterPro" id="IPR003594">
    <property type="entry name" value="HATPase_dom"/>
</dbReference>
<evidence type="ECO:0000256" key="12">
    <source>
        <dbReference type="ARBA" id="ARBA00023012"/>
    </source>
</evidence>
<dbReference type="CDD" id="cd16917">
    <property type="entry name" value="HATPase_UhpB-NarQ-NarX-like"/>
    <property type="match status" value="1"/>
</dbReference>
<evidence type="ECO:0000313" key="19">
    <source>
        <dbReference type="EMBL" id="NAS24155.1"/>
    </source>
</evidence>
<feature type="domain" description="Histidine kinase" evidence="18">
    <location>
        <begin position="311"/>
        <end position="397"/>
    </location>
</feature>
<proteinExistence type="predicted"/>
<evidence type="ECO:0000256" key="16">
    <source>
        <dbReference type="SAM" id="Coils"/>
    </source>
</evidence>
<evidence type="ECO:0000256" key="6">
    <source>
        <dbReference type="ARBA" id="ARBA00022485"/>
    </source>
</evidence>
<accession>A0A7C9NG24</accession>
<evidence type="ECO:0000256" key="3">
    <source>
        <dbReference type="ARBA" id="ARBA00004496"/>
    </source>
</evidence>
<dbReference type="EC" id="2.7.13.3" evidence="4"/>
<dbReference type="SMART" id="SM00387">
    <property type="entry name" value="HATPase_c"/>
    <property type="match status" value="1"/>
</dbReference>
<keyword evidence="11" id="KW-0408">Iron</keyword>
<dbReference type="PROSITE" id="PS50109">
    <property type="entry name" value="HIS_KIN"/>
    <property type="match status" value="1"/>
</dbReference>
<evidence type="ECO:0000256" key="11">
    <source>
        <dbReference type="ARBA" id="ARBA00023004"/>
    </source>
</evidence>
<comment type="function">
    <text evidence="14">Member of the two-component regulatory system NreB/NreC involved in the control of dissimilatory nitrate/nitrite reduction in response to oxygen. NreB functions as a direct oxygen sensor histidine kinase which is autophosphorylated, in the absence of oxygen, probably at the conserved histidine residue, and transfers its phosphate group probably to a conserved aspartate residue of NreC. NreB/NreC activates the expression of the nitrate (narGHJI) and nitrite (nir) reductase operons, as well as the putative nitrate transporter gene narT.</text>
</comment>
<feature type="transmembrane region" description="Helical" evidence="17">
    <location>
        <begin position="149"/>
        <end position="170"/>
    </location>
</feature>
<dbReference type="GO" id="GO:0016020">
    <property type="term" value="C:membrane"/>
    <property type="evidence" value="ECO:0007669"/>
    <property type="project" value="InterPro"/>
</dbReference>
<evidence type="ECO:0000256" key="17">
    <source>
        <dbReference type="SAM" id="Phobius"/>
    </source>
</evidence>
<name>A0A7C9NG24_9ACTN</name>
<dbReference type="PRINTS" id="PR00344">
    <property type="entry name" value="BCTRLSENSOR"/>
</dbReference>
<dbReference type="InterPro" id="IPR004358">
    <property type="entry name" value="Sig_transdc_His_kin-like_C"/>
</dbReference>
<dbReference type="Pfam" id="PF02518">
    <property type="entry name" value="HATPase_c"/>
    <property type="match status" value="1"/>
</dbReference>
<evidence type="ECO:0000256" key="14">
    <source>
        <dbReference type="ARBA" id="ARBA00024827"/>
    </source>
</evidence>
<evidence type="ECO:0000256" key="2">
    <source>
        <dbReference type="ARBA" id="ARBA00001966"/>
    </source>
</evidence>